<dbReference type="RefSeq" id="XP_019487562.1">
    <property type="nucleotide sequence ID" value="XM_019632017.1"/>
</dbReference>
<feature type="compositionally biased region" description="Basic and acidic residues" evidence="1">
    <location>
        <begin position="72"/>
        <end position="90"/>
    </location>
</feature>
<keyword evidence="2" id="KW-1185">Reference proteome</keyword>
<evidence type="ECO:0000313" key="2">
    <source>
        <dbReference type="Proteomes" id="UP000694851"/>
    </source>
</evidence>
<accession>A0A8B7QHI2</accession>
<reference evidence="3" key="1">
    <citation type="submission" date="2025-08" db="UniProtKB">
        <authorList>
            <consortium name="RefSeq"/>
        </authorList>
    </citation>
    <scope>IDENTIFICATION</scope>
    <source>
        <tissue evidence="3">Muscle</tissue>
    </source>
</reference>
<gene>
    <name evidence="3" type="primary">LOC109376208</name>
</gene>
<proteinExistence type="predicted"/>
<dbReference type="KEGG" id="hai:109376208"/>
<name>A0A8B7QHI2_HIPAR</name>
<evidence type="ECO:0000313" key="3">
    <source>
        <dbReference type="RefSeq" id="XP_019487562.1"/>
    </source>
</evidence>
<dbReference type="Proteomes" id="UP000694851">
    <property type="component" value="Unplaced"/>
</dbReference>
<dbReference type="GeneID" id="109376208"/>
<feature type="compositionally biased region" description="Low complexity" evidence="1">
    <location>
        <begin position="179"/>
        <end position="188"/>
    </location>
</feature>
<sequence>MIQDIVQRRSDPAGRSAHTGAPARGRAGGGGCCCRCQSPSPSRRDCPPCCRLCGRLPLSLWPKPRRASRRSSRGEEDTARRRGAAGRDDPGSELGAPAAGRRLPALSLSLCSCRCQGFQAVRCRCAPCKRRAVEASRSRLAHAGPHSTGKSLACSYAPGRRSPSEHEVRSPPPAPPPTSLGAPLPAAACASPGSHAPPPGRRVLCQLATHGIDCPRLPRLERVAFTAWQGRGARHPRRFADPARARVSLLGSPSGAASIPKGKKVGSADFLRHLVGKISVPRLLLAVRKTEAKRGRNRRPLQLGEGCTGPRVAVKKTLSLVGAGGDYLNPNVALKSVFKIQED</sequence>
<protein>
    <submittedName>
        <fullName evidence="3">Uncharacterized protein LOC109376208</fullName>
    </submittedName>
</protein>
<feature type="region of interest" description="Disordered" evidence="1">
    <location>
        <begin position="1"/>
        <end position="30"/>
    </location>
</feature>
<feature type="compositionally biased region" description="Basic and acidic residues" evidence="1">
    <location>
        <begin position="1"/>
        <end position="12"/>
    </location>
</feature>
<feature type="region of interest" description="Disordered" evidence="1">
    <location>
        <begin position="64"/>
        <end position="98"/>
    </location>
</feature>
<dbReference type="AlphaFoldDB" id="A0A8B7QHI2"/>
<organism evidence="2 3">
    <name type="scientific">Hipposideros armiger</name>
    <name type="common">Great Himalayan leaf-nosed bat</name>
    <dbReference type="NCBI Taxonomy" id="186990"/>
    <lineage>
        <taxon>Eukaryota</taxon>
        <taxon>Metazoa</taxon>
        <taxon>Chordata</taxon>
        <taxon>Craniata</taxon>
        <taxon>Vertebrata</taxon>
        <taxon>Euteleostomi</taxon>
        <taxon>Mammalia</taxon>
        <taxon>Eutheria</taxon>
        <taxon>Laurasiatheria</taxon>
        <taxon>Chiroptera</taxon>
        <taxon>Yinpterochiroptera</taxon>
        <taxon>Rhinolophoidea</taxon>
        <taxon>Hipposideridae</taxon>
        <taxon>Hipposideros</taxon>
    </lineage>
</organism>
<feature type="region of interest" description="Disordered" evidence="1">
    <location>
        <begin position="138"/>
        <end position="195"/>
    </location>
</feature>
<evidence type="ECO:0000256" key="1">
    <source>
        <dbReference type="SAM" id="MobiDB-lite"/>
    </source>
</evidence>